<dbReference type="PROSITE" id="PS00375">
    <property type="entry name" value="UDPGT"/>
    <property type="match status" value="1"/>
</dbReference>
<evidence type="ECO:0000256" key="2">
    <source>
        <dbReference type="ARBA" id="ARBA00022676"/>
    </source>
</evidence>
<dbReference type="OrthoDB" id="5835829at2759"/>
<dbReference type="GO" id="GO:0080044">
    <property type="term" value="F:quercetin 7-O-glucosyltransferase activity"/>
    <property type="evidence" value="ECO:0007669"/>
    <property type="project" value="TreeGrafter"/>
</dbReference>
<dbReference type="InterPro" id="IPR002213">
    <property type="entry name" value="UDP_glucos_trans"/>
</dbReference>
<keyword evidence="3 4" id="KW-0808">Transferase</keyword>
<evidence type="ECO:0000256" key="5">
    <source>
        <dbReference type="RuleBase" id="RU362057"/>
    </source>
</evidence>
<keyword evidence="7" id="KW-1185">Reference proteome</keyword>
<sequence length="473" mass="52964">MADTGKWKKLHAIVFPLPYQGHINPFVNLAIKLASEGLTITFVHAQHIHHSLTKSSSDQDADLFAKARKSGLDIRYSIISDGFPVEYDRRLHFDDYFRSLLNDFPSRVDEFIGTMIGSGSPPPSVLIADSFFPWHARIANKYHLLSVSFFTQPALVFAIGCHWDLLTQNGHFPLKGDTEEEIKYVPGVDSISTKDMMSYVKEEEMGTPSLVRYLFAAFQEMKAADFVLHNTVLELEPETLHTLSKKQPTYAIGPVYSFTNTTTVAKSLRSESDCMKWLDSKPPGSVLYVSFGSVVQMSKQAIQEIAYGLLLSEVNFLWVARDDILESGDSDIFPDGFQDEIKDRGLIVPWCDQVMVLSNRGVGGFLTHCGWNSTLESMWCGVPMICNPVTFDQPTNRKLVVEHLKIGINLSDGRSINREQVAEKIKDLMSGSVSKGLRNRADKVKKIMHNALDIGGTSARNLDKFIQDLMAKS</sequence>
<evidence type="ECO:0000256" key="1">
    <source>
        <dbReference type="ARBA" id="ARBA00009995"/>
    </source>
</evidence>
<dbReference type="SUPFAM" id="SSF53756">
    <property type="entry name" value="UDP-Glycosyltransferase/glycogen phosphorylase"/>
    <property type="match status" value="1"/>
</dbReference>
<dbReference type="FunFam" id="3.40.50.2000:FF:000078">
    <property type="entry name" value="Glycosyltransferase"/>
    <property type="match status" value="1"/>
</dbReference>
<dbReference type="PANTHER" id="PTHR11926">
    <property type="entry name" value="GLUCOSYL/GLUCURONOSYL TRANSFERASES"/>
    <property type="match status" value="1"/>
</dbReference>
<evidence type="ECO:0000313" key="6">
    <source>
        <dbReference type="EMBL" id="KZV26052.1"/>
    </source>
</evidence>
<dbReference type="Pfam" id="PF00201">
    <property type="entry name" value="UDPGT"/>
    <property type="match status" value="1"/>
</dbReference>
<dbReference type="AlphaFoldDB" id="A0A2Z7B3C7"/>
<dbReference type="InterPro" id="IPR035595">
    <property type="entry name" value="UDP_glycos_trans_CS"/>
</dbReference>
<dbReference type="GO" id="GO:0080043">
    <property type="term" value="F:quercetin 3-O-glucosyltransferase activity"/>
    <property type="evidence" value="ECO:0007669"/>
    <property type="project" value="TreeGrafter"/>
</dbReference>
<gene>
    <name evidence="6" type="ORF">F511_13930</name>
</gene>
<dbReference type="PANTHER" id="PTHR11926:SF774">
    <property type="entry name" value="UDP-GLYCOSYLTRANSFERASE 85A1-RELATED"/>
    <property type="match status" value="1"/>
</dbReference>
<name>A0A2Z7B3C7_9LAMI</name>
<reference evidence="6 7" key="1">
    <citation type="journal article" date="2015" name="Proc. Natl. Acad. Sci. U.S.A.">
        <title>The resurrection genome of Boea hygrometrica: A blueprint for survival of dehydration.</title>
        <authorList>
            <person name="Xiao L."/>
            <person name="Yang G."/>
            <person name="Zhang L."/>
            <person name="Yang X."/>
            <person name="Zhao S."/>
            <person name="Ji Z."/>
            <person name="Zhou Q."/>
            <person name="Hu M."/>
            <person name="Wang Y."/>
            <person name="Chen M."/>
            <person name="Xu Y."/>
            <person name="Jin H."/>
            <person name="Xiao X."/>
            <person name="Hu G."/>
            <person name="Bao F."/>
            <person name="Hu Y."/>
            <person name="Wan P."/>
            <person name="Li L."/>
            <person name="Deng X."/>
            <person name="Kuang T."/>
            <person name="Xiang C."/>
            <person name="Zhu J.K."/>
            <person name="Oliver M.J."/>
            <person name="He Y."/>
        </authorList>
    </citation>
    <scope>NUCLEOTIDE SEQUENCE [LARGE SCALE GENOMIC DNA]</scope>
    <source>
        <strain evidence="7">cv. XS01</strain>
    </source>
</reference>
<proteinExistence type="inferred from homology"/>
<dbReference type="Proteomes" id="UP000250235">
    <property type="component" value="Unassembled WGS sequence"/>
</dbReference>
<dbReference type="CDD" id="cd03784">
    <property type="entry name" value="GT1_Gtf-like"/>
    <property type="match status" value="1"/>
</dbReference>
<dbReference type="Gene3D" id="3.40.50.2000">
    <property type="entry name" value="Glycogen Phosphorylase B"/>
    <property type="match status" value="2"/>
</dbReference>
<keyword evidence="2 4" id="KW-0328">Glycosyltransferase</keyword>
<dbReference type="EC" id="2.4.1.-" evidence="5"/>
<accession>A0A2Z7B3C7</accession>
<dbReference type="EMBL" id="KV011790">
    <property type="protein sequence ID" value="KZV26052.1"/>
    <property type="molecule type" value="Genomic_DNA"/>
</dbReference>
<organism evidence="6 7">
    <name type="scientific">Dorcoceras hygrometricum</name>
    <dbReference type="NCBI Taxonomy" id="472368"/>
    <lineage>
        <taxon>Eukaryota</taxon>
        <taxon>Viridiplantae</taxon>
        <taxon>Streptophyta</taxon>
        <taxon>Embryophyta</taxon>
        <taxon>Tracheophyta</taxon>
        <taxon>Spermatophyta</taxon>
        <taxon>Magnoliopsida</taxon>
        <taxon>eudicotyledons</taxon>
        <taxon>Gunneridae</taxon>
        <taxon>Pentapetalae</taxon>
        <taxon>asterids</taxon>
        <taxon>lamiids</taxon>
        <taxon>Lamiales</taxon>
        <taxon>Gesneriaceae</taxon>
        <taxon>Didymocarpoideae</taxon>
        <taxon>Trichosporeae</taxon>
        <taxon>Loxocarpinae</taxon>
        <taxon>Dorcoceras</taxon>
    </lineage>
</organism>
<evidence type="ECO:0000256" key="4">
    <source>
        <dbReference type="RuleBase" id="RU003718"/>
    </source>
</evidence>
<evidence type="ECO:0000256" key="3">
    <source>
        <dbReference type="ARBA" id="ARBA00022679"/>
    </source>
</evidence>
<protein>
    <recommendedName>
        <fullName evidence="5">Glycosyltransferase</fullName>
        <ecNumber evidence="5">2.4.1.-</ecNumber>
    </recommendedName>
</protein>
<evidence type="ECO:0000313" key="7">
    <source>
        <dbReference type="Proteomes" id="UP000250235"/>
    </source>
</evidence>
<comment type="similarity">
    <text evidence="1 4">Belongs to the UDP-glycosyltransferase family.</text>
</comment>